<dbReference type="GO" id="GO:0006631">
    <property type="term" value="P:fatty acid metabolic process"/>
    <property type="evidence" value="ECO:0007669"/>
    <property type="project" value="UniProtKB-KW"/>
</dbReference>
<keyword evidence="27" id="KW-0812">Transmembrane</keyword>
<keyword evidence="9" id="KW-0378">Hydrolase</keyword>
<dbReference type="PANTHER" id="PTHR12418">
    <property type="entry name" value="ACYL-COENZYME A THIOESTERASE THEM4"/>
    <property type="match status" value="1"/>
</dbReference>
<evidence type="ECO:0000256" key="17">
    <source>
        <dbReference type="ARBA" id="ARBA00037002"/>
    </source>
</evidence>
<evidence type="ECO:0000313" key="32">
    <source>
        <dbReference type="Proteomes" id="UP000654075"/>
    </source>
</evidence>
<keyword evidence="14 27" id="KW-0472">Membrane</keyword>
<evidence type="ECO:0000256" key="23">
    <source>
        <dbReference type="ARBA" id="ARBA00047734"/>
    </source>
</evidence>
<dbReference type="InterPro" id="IPR029069">
    <property type="entry name" value="HotDog_dom_sf"/>
</dbReference>
<feature type="transmembrane region" description="Helical" evidence="27">
    <location>
        <begin position="15"/>
        <end position="34"/>
    </location>
</feature>
<keyword evidence="12" id="KW-0443">Lipid metabolism</keyword>
<evidence type="ECO:0000256" key="3">
    <source>
        <dbReference type="ARBA" id="ARBA00004632"/>
    </source>
</evidence>
<keyword evidence="27" id="KW-1133">Transmembrane helix</keyword>
<evidence type="ECO:0000256" key="4">
    <source>
        <dbReference type="ARBA" id="ARBA00004637"/>
    </source>
</evidence>
<evidence type="ECO:0000256" key="6">
    <source>
        <dbReference type="ARBA" id="ARBA00022490"/>
    </source>
</evidence>
<dbReference type="EMBL" id="CAJNNW010025699">
    <property type="protein sequence ID" value="CAE8678635.1"/>
    <property type="molecule type" value="Genomic_DNA"/>
</dbReference>
<comment type="catalytic activity">
    <reaction evidence="16">
        <text>(5Z,8Z,11Z,14Z)-eicosatetraenoyl-CoA + H2O = (5Z,8Z,11Z,14Z)-eicosatetraenoate + CoA + H(+)</text>
        <dbReference type="Rhea" id="RHEA:40151"/>
        <dbReference type="ChEBI" id="CHEBI:15377"/>
        <dbReference type="ChEBI" id="CHEBI:15378"/>
        <dbReference type="ChEBI" id="CHEBI:32395"/>
        <dbReference type="ChEBI" id="CHEBI:57287"/>
        <dbReference type="ChEBI" id="CHEBI:57368"/>
    </reaction>
    <physiologicalReaction direction="left-to-right" evidence="16">
        <dbReference type="Rhea" id="RHEA:40152"/>
    </physiologicalReaction>
</comment>
<feature type="domain" description="Thioesterase" evidence="28">
    <location>
        <begin position="125"/>
        <end position="201"/>
    </location>
</feature>
<keyword evidence="5" id="KW-1003">Cell membrane</keyword>
<dbReference type="PANTHER" id="PTHR12418:SF19">
    <property type="entry name" value="ACYL-COENZYME A THIOESTERASE THEM4"/>
    <property type="match status" value="1"/>
</dbReference>
<evidence type="ECO:0000256" key="12">
    <source>
        <dbReference type="ARBA" id="ARBA00023098"/>
    </source>
</evidence>
<protein>
    <recommendedName>
        <fullName evidence="20">Acyl-coenzyme A thioesterase THEM4</fullName>
        <ecNumber evidence="19">3.1.2.2</ecNumber>
    </recommendedName>
    <alternativeName>
        <fullName evidence="21">Thioesterase superfamily member 4</fullName>
    </alternativeName>
</protein>
<accession>A0A813JJ10</accession>
<organism evidence="30 31">
    <name type="scientific">Polarella glacialis</name>
    <name type="common">Dinoflagellate</name>
    <dbReference type="NCBI Taxonomy" id="89957"/>
    <lineage>
        <taxon>Eukaryota</taxon>
        <taxon>Sar</taxon>
        <taxon>Alveolata</taxon>
        <taxon>Dinophyceae</taxon>
        <taxon>Suessiales</taxon>
        <taxon>Suessiaceae</taxon>
        <taxon>Polarella</taxon>
    </lineage>
</organism>
<keyword evidence="15" id="KW-0966">Cell projection</keyword>
<evidence type="ECO:0000313" key="30">
    <source>
        <dbReference type="EMBL" id="CAE8678635.1"/>
    </source>
</evidence>
<comment type="catalytic activity">
    <reaction evidence="26">
        <text>tetradecanoyl-CoA + H2O = tetradecanoate + CoA + H(+)</text>
        <dbReference type="Rhea" id="RHEA:40119"/>
        <dbReference type="ChEBI" id="CHEBI:15377"/>
        <dbReference type="ChEBI" id="CHEBI:15378"/>
        <dbReference type="ChEBI" id="CHEBI:30807"/>
        <dbReference type="ChEBI" id="CHEBI:57287"/>
        <dbReference type="ChEBI" id="CHEBI:57385"/>
    </reaction>
    <physiologicalReaction direction="left-to-right" evidence="26">
        <dbReference type="Rhea" id="RHEA:40120"/>
    </physiologicalReaction>
</comment>
<evidence type="ECO:0000313" key="29">
    <source>
        <dbReference type="EMBL" id="CAE8638296.1"/>
    </source>
</evidence>
<dbReference type="Proteomes" id="UP000654075">
    <property type="component" value="Unassembled WGS sequence"/>
</dbReference>
<evidence type="ECO:0000256" key="20">
    <source>
        <dbReference type="ARBA" id="ARBA00040123"/>
    </source>
</evidence>
<comment type="catalytic activity">
    <reaction evidence="24">
        <text>decanoyl-CoA + H2O = decanoate + CoA + H(+)</text>
        <dbReference type="Rhea" id="RHEA:40059"/>
        <dbReference type="ChEBI" id="CHEBI:15377"/>
        <dbReference type="ChEBI" id="CHEBI:15378"/>
        <dbReference type="ChEBI" id="CHEBI:27689"/>
        <dbReference type="ChEBI" id="CHEBI:57287"/>
        <dbReference type="ChEBI" id="CHEBI:61430"/>
    </reaction>
    <physiologicalReaction direction="left-to-right" evidence="24">
        <dbReference type="Rhea" id="RHEA:40060"/>
    </physiologicalReaction>
</comment>
<evidence type="ECO:0000256" key="2">
    <source>
        <dbReference type="ARBA" id="ARBA00004569"/>
    </source>
</evidence>
<evidence type="ECO:0000313" key="31">
    <source>
        <dbReference type="Proteomes" id="UP000626109"/>
    </source>
</evidence>
<dbReference type="GO" id="GO:0032587">
    <property type="term" value="C:ruffle membrane"/>
    <property type="evidence" value="ECO:0007669"/>
    <property type="project" value="UniProtKB-SubCell"/>
</dbReference>
<keyword evidence="13" id="KW-0496">Mitochondrion</keyword>
<name>A0A813JJ10_POLGL</name>
<evidence type="ECO:0000256" key="22">
    <source>
        <dbReference type="ARBA" id="ARBA00047588"/>
    </source>
</evidence>
<evidence type="ECO:0000256" key="24">
    <source>
        <dbReference type="ARBA" id="ARBA00047969"/>
    </source>
</evidence>
<dbReference type="InterPro" id="IPR052365">
    <property type="entry name" value="THEM4/THEM5_acyl-CoA_thioest"/>
</dbReference>
<dbReference type="CDD" id="cd03443">
    <property type="entry name" value="PaaI_thioesterase"/>
    <property type="match status" value="1"/>
</dbReference>
<evidence type="ECO:0000256" key="25">
    <source>
        <dbReference type="ARBA" id="ARBA00048074"/>
    </source>
</evidence>
<evidence type="ECO:0000259" key="28">
    <source>
        <dbReference type="Pfam" id="PF03061"/>
    </source>
</evidence>
<dbReference type="GO" id="GO:0005743">
    <property type="term" value="C:mitochondrial inner membrane"/>
    <property type="evidence" value="ECO:0007669"/>
    <property type="project" value="UniProtKB-SubCell"/>
</dbReference>
<reference evidence="30" key="1">
    <citation type="submission" date="2021-02" db="EMBL/GenBank/DDBJ databases">
        <authorList>
            <person name="Dougan E. K."/>
            <person name="Rhodes N."/>
            <person name="Thang M."/>
            <person name="Chan C."/>
        </authorList>
    </citation>
    <scope>NUCLEOTIDE SEQUENCE</scope>
</reference>
<dbReference type="InterPro" id="IPR006683">
    <property type="entry name" value="Thioestr_dom"/>
</dbReference>
<evidence type="ECO:0000256" key="18">
    <source>
        <dbReference type="ARBA" id="ARBA00038456"/>
    </source>
</evidence>
<dbReference type="OrthoDB" id="506431at2759"/>
<evidence type="ECO:0000256" key="1">
    <source>
        <dbReference type="ARBA" id="ARBA00004496"/>
    </source>
</evidence>
<comment type="subcellular location">
    <subcellularLocation>
        <location evidence="3">Cell projection</location>
        <location evidence="3">Ruffle membrane</location>
    </subcellularLocation>
    <subcellularLocation>
        <location evidence="1">Cytoplasm</location>
    </subcellularLocation>
    <subcellularLocation>
        <location evidence="4">Mitochondrion inner membrane</location>
        <topology evidence="4">Peripheral membrane protein</topology>
    </subcellularLocation>
    <subcellularLocation>
        <location evidence="2">Mitochondrion intermembrane space</location>
    </subcellularLocation>
</comment>
<keyword evidence="32" id="KW-1185">Reference proteome</keyword>
<gene>
    <name evidence="29" type="ORF">PGLA1383_LOCUS53492</name>
    <name evidence="30" type="ORF">PGLA2088_LOCUS20916</name>
</gene>
<dbReference type="GO" id="GO:0005758">
    <property type="term" value="C:mitochondrial intermembrane space"/>
    <property type="evidence" value="ECO:0007669"/>
    <property type="project" value="UniProtKB-SubCell"/>
</dbReference>
<evidence type="ECO:0000256" key="7">
    <source>
        <dbReference type="ARBA" id="ARBA00022703"/>
    </source>
</evidence>
<comment type="caution">
    <text evidence="30">The sequence shown here is derived from an EMBL/GenBank/DDBJ whole genome shotgun (WGS) entry which is preliminary data.</text>
</comment>
<evidence type="ECO:0000256" key="14">
    <source>
        <dbReference type="ARBA" id="ARBA00023136"/>
    </source>
</evidence>
<evidence type="ECO:0000256" key="10">
    <source>
        <dbReference type="ARBA" id="ARBA00022832"/>
    </source>
</evidence>
<evidence type="ECO:0000256" key="8">
    <source>
        <dbReference type="ARBA" id="ARBA00022792"/>
    </source>
</evidence>
<evidence type="ECO:0000256" key="19">
    <source>
        <dbReference type="ARBA" id="ARBA00038848"/>
    </source>
</evidence>
<dbReference type="Proteomes" id="UP000626109">
    <property type="component" value="Unassembled WGS sequence"/>
</dbReference>
<dbReference type="EMBL" id="CAJNNV010031907">
    <property type="protein sequence ID" value="CAE8638296.1"/>
    <property type="molecule type" value="Genomic_DNA"/>
</dbReference>
<keyword evidence="6" id="KW-0963">Cytoplasm</keyword>
<evidence type="ECO:0000256" key="15">
    <source>
        <dbReference type="ARBA" id="ARBA00023273"/>
    </source>
</evidence>
<evidence type="ECO:0000256" key="16">
    <source>
        <dbReference type="ARBA" id="ARBA00035852"/>
    </source>
</evidence>
<evidence type="ECO:0000256" key="27">
    <source>
        <dbReference type="SAM" id="Phobius"/>
    </source>
</evidence>
<comment type="similarity">
    <text evidence="18">Belongs to the THEM4/THEM5 thioesterase family.</text>
</comment>
<evidence type="ECO:0000256" key="26">
    <source>
        <dbReference type="ARBA" id="ARBA00048180"/>
    </source>
</evidence>
<evidence type="ECO:0000256" key="13">
    <source>
        <dbReference type="ARBA" id="ARBA00023128"/>
    </source>
</evidence>
<dbReference type="SUPFAM" id="SSF54637">
    <property type="entry name" value="Thioesterase/thiol ester dehydrase-isomerase"/>
    <property type="match status" value="1"/>
</dbReference>
<dbReference type="EC" id="3.1.2.2" evidence="19"/>
<comment type="catalytic activity">
    <reaction evidence="22">
        <text>octanoyl-CoA + H2O = octanoate + CoA + H(+)</text>
        <dbReference type="Rhea" id="RHEA:30143"/>
        <dbReference type="ChEBI" id="CHEBI:15377"/>
        <dbReference type="ChEBI" id="CHEBI:15378"/>
        <dbReference type="ChEBI" id="CHEBI:25646"/>
        <dbReference type="ChEBI" id="CHEBI:57287"/>
        <dbReference type="ChEBI" id="CHEBI:57386"/>
    </reaction>
    <physiologicalReaction direction="left-to-right" evidence="22">
        <dbReference type="Rhea" id="RHEA:30144"/>
    </physiologicalReaction>
</comment>
<dbReference type="GO" id="GO:0016787">
    <property type="term" value="F:hydrolase activity"/>
    <property type="evidence" value="ECO:0007669"/>
    <property type="project" value="UniProtKB-KW"/>
</dbReference>
<comment type="catalytic activity">
    <reaction evidence="25">
        <text>dodecanoyl-CoA + H2O = dodecanoate + CoA + H(+)</text>
        <dbReference type="Rhea" id="RHEA:30135"/>
        <dbReference type="ChEBI" id="CHEBI:15377"/>
        <dbReference type="ChEBI" id="CHEBI:15378"/>
        <dbReference type="ChEBI" id="CHEBI:18262"/>
        <dbReference type="ChEBI" id="CHEBI:57287"/>
        <dbReference type="ChEBI" id="CHEBI:57375"/>
    </reaction>
    <physiologicalReaction direction="left-to-right" evidence="25">
        <dbReference type="Rhea" id="RHEA:30136"/>
    </physiologicalReaction>
</comment>
<dbReference type="Gene3D" id="3.10.129.10">
    <property type="entry name" value="Hotdog Thioesterase"/>
    <property type="match status" value="1"/>
</dbReference>
<evidence type="ECO:0000256" key="5">
    <source>
        <dbReference type="ARBA" id="ARBA00022475"/>
    </source>
</evidence>
<keyword evidence="11" id="KW-0809">Transit peptide</keyword>
<proteinExistence type="inferred from homology"/>
<evidence type="ECO:0000256" key="11">
    <source>
        <dbReference type="ARBA" id="ARBA00022946"/>
    </source>
</evidence>
<dbReference type="Pfam" id="PF03061">
    <property type="entry name" value="4HBT"/>
    <property type="match status" value="1"/>
</dbReference>
<sequence>MPSCSASPWLHRCAIAGTAAASAVAVLVAARAVARRRHRHRAAALAAVSVPPWLKWLEESPFHYKVRLREWEDEDWRRDSGWQGSDLIHGGSSSAICVPCYFYSPAEMALKGPVIFGRSSESHRGFCHGGAMTSALDDVCGHVAFLAAGRGPWCGATVQVNCKLNKPVRSGQVLLLEGKVIKQDGKKVSVQASLSDEDGLVYATMEGLSIVGAKMQLEESNLDQREWRYDEVSRTIFDGSPSWHLESKQRG</sequence>
<evidence type="ECO:0000256" key="9">
    <source>
        <dbReference type="ARBA" id="ARBA00022801"/>
    </source>
</evidence>
<dbReference type="AlphaFoldDB" id="A0A813JJ10"/>
<keyword evidence="8" id="KW-0999">Mitochondrion inner membrane</keyword>
<comment type="catalytic activity">
    <reaction evidence="17">
        <text>(9Z)-octadecenoyl-CoA + H2O = (9Z)-octadecenoate + CoA + H(+)</text>
        <dbReference type="Rhea" id="RHEA:40139"/>
        <dbReference type="ChEBI" id="CHEBI:15377"/>
        <dbReference type="ChEBI" id="CHEBI:15378"/>
        <dbReference type="ChEBI" id="CHEBI:30823"/>
        <dbReference type="ChEBI" id="CHEBI:57287"/>
        <dbReference type="ChEBI" id="CHEBI:57387"/>
    </reaction>
    <physiologicalReaction direction="left-to-right" evidence="17">
        <dbReference type="Rhea" id="RHEA:40140"/>
    </physiologicalReaction>
</comment>
<evidence type="ECO:0000256" key="21">
    <source>
        <dbReference type="ARBA" id="ARBA00043210"/>
    </source>
</evidence>
<comment type="catalytic activity">
    <reaction evidence="23">
        <text>hexadecanoyl-CoA + H2O = hexadecanoate + CoA + H(+)</text>
        <dbReference type="Rhea" id="RHEA:16645"/>
        <dbReference type="ChEBI" id="CHEBI:7896"/>
        <dbReference type="ChEBI" id="CHEBI:15377"/>
        <dbReference type="ChEBI" id="CHEBI:15378"/>
        <dbReference type="ChEBI" id="CHEBI:57287"/>
        <dbReference type="ChEBI" id="CHEBI:57379"/>
        <dbReference type="EC" id="3.1.2.2"/>
    </reaction>
    <physiologicalReaction direction="left-to-right" evidence="23">
        <dbReference type="Rhea" id="RHEA:16646"/>
    </physiologicalReaction>
</comment>
<keyword evidence="7" id="KW-0053">Apoptosis</keyword>
<keyword evidence="10" id="KW-0276">Fatty acid metabolism</keyword>